<keyword evidence="4" id="KW-1185">Reference proteome</keyword>
<dbReference type="EMBL" id="VOGC01000004">
    <property type="protein sequence ID" value="MQN01279.1"/>
    <property type="molecule type" value="Genomic_DNA"/>
</dbReference>
<evidence type="ECO:0000259" key="2">
    <source>
        <dbReference type="PROSITE" id="PS50883"/>
    </source>
</evidence>
<name>A0A6N7IYF1_9FIRM</name>
<feature type="transmembrane region" description="Helical" evidence="1">
    <location>
        <begin position="69"/>
        <end position="93"/>
    </location>
</feature>
<keyword evidence="1" id="KW-1133">Transmembrane helix</keyword>
<keyword evidence="1" id="KW-0472">Membrane</keyword>
<dbReference type="Pfam" id="PF00563">
    <property type="entry name" value="EAL"/>
    <property type="match status" value="1"/>
</dbReference>
<feature type="transmembrane region" description="Helical" evidence="1">
    <location>
        <begin position="113"/>
        <end position="132"/>
    </location>
</feature>
<feature type="domain" description="EAL" evidence="2">
    <location>
        <begin position="375"/>
        <end position="629"/>
    </location>
</feature>
<dbReference type="CDD" id="cd01948">
    <property type="entry name" value="EAL"/>
    <property type="match status" value="1"/>
</dbReference>
<dbReference type="PANTHER" id="PTHR33121">
    <property type="entry name" value="CYCLIC DI-GMP PHOSPHODIESTERASE PDEF"/>
    <property type="match status" value="1"/>
</dbReference>
<proteinExistence type="predicted"/>
<keyword evidence="1" id="KW-0812">Transmembrane</keyword>
<dbReference type="Gene3D" id="3.20.20.450">
    <property type="entry name" value="EAL domain"/>
    <property type="match status" value="1"/>
</dbReference>
<feature type="transmembrane region" description="Helical" evidence="1">
    <location>
        <begin position="198"/>
        <end position="216"/>
    </location>
</feature>
<dbReference type="InterPro" id="IPR001633">
    <property type="entry name" value="EAL_dom"/>
</dbReference>
<dbReference type="Proteomes" id="UP000460257">
    <property type="component" value="Unassembled WGS sequence"/>
</dbReference>
<evidence type="ECO:0000313" key="4">
    <source>
        <dbReference type="Proteomes" id="UP000460257"/>
    </source>
</evidence>
<dbReference type="SMART" id="SM00052">
    <property type="entry name" value="EAL"/>
    <property type="match status" value="1"/>
</dbReference>
<comment type="caution">
    <text evidence="3">The sequence shown here is derived from an EMBL/GenBank/DDBJ whole genome shotgun (WGS) entry which is preliminary data.</text>
</comment>
<feature type="transmembrane region" description="Helical" evidence="1">
    <location>
        <begin position="172"/>
        <end position="191"/>
    </location>
</feature>
<protein>
    <submittedName>
        <fullName evidence="3">EAL domain-containing protein</fullName>
    </submittedName>
</protein>
<organism evidence="3 4">
    <name type="scientific">Candidatus Weimeria bifida</name>
    <dbReference type="NCBI Taxonomy" id="2599074"/>
    <lineage>
        <taxon>Bacteria</taxon>
        <taxon>Bacillati</taxon>
        <taxon>Bacillota</taxon>
        <taxon>Clostridia</taxon>
        <taxon>Lachnospirales</taxon>
        <taxon>Lachnospiraceae</taxon>
        <taxon>Candidatus Weimeria</taxon>
    </lineage>
</organism>
<dbReference type="AlphaFoldDB" id="A0A6N7IYF1"/>
<dbReference type="PANTHER" id="PTHR33121:SF71">
    <property type="entry name" value="OXYGEN SENSOR PROTEIN DOSP"/>
    <property type="match status" value="1"/>
</dbReference>
<gene>
    <name evidence="3" type="ORF">FRC54_04945</name>
</gene>
<dbReference type="SUPFAM" id="SSF141868">
    <property type="entry name" value="EAL domain-like"/>
    <property type="match status" value="1"/>
</dbReference>
<accession>A0A6N7IYF1</accession>
<dbReference type="InterPro" id="IPR035919">
    <property type="entry name" value="EAL_sf"/>
</dbReference>
<reference evidence="3" key="1">
    <citation type="journal article" date="2020" name="Appl. Environ. Microbiol.">
        <title>Medium-Chain Fatty Acid Synthesis by 'Candidatus Weimeria bifida' gen. nov., sp. nov., and 'Candidatus Pseudoramibacter fermentans' sp. nov.</title>
        <authorList>
            <person name="Scarborough M.J."/>
            <person name="Myers K.S."/>
            <person name="Donohue T.J."/>
            <person name="Noguera D.R."/>
        </authorList>
    </citation>
    <scope>NUCLEOTIDE SEQUENCE</scope>
    <source>
        <strain evidence="3">LCO1.1</strain>
    </source>
</reference>
<sequence>MNIVTQCCGIALLIIIAYFYKRQKKVDLRSSRYFGRALMVGLVCLILDVVSVFAIMADRLYGGSIGSPSIVVDIICKLYLIALMFMAYFGFAYTTTLMPVTQHGEIIIQRASFFIYLTGAAVTFVVPIDYYTNGTNITFSFGPSCIVTYLFSFYFLIITFVMVLIYRKRVPWNITISMISWVLCGSLTAGIQFFHPNLLLVGFGTALGLFVLFLELENPVIRIDRTTGLFNLSTFQMYIEDFYKKDLQFSYIYVKIIDDLASTSERYSAIMMSAANYFGNLPHSKTFYDGQSGYIIVFRDPVAASGKAEEINHRAHKFCEEKGINFIEAFETQGRRADSVTEILELLGQLSVNGEYSDSNIIVMTDSMYERLRQERNMAKEVENAIAEDRIEPFFQPIYSTNEDAFTGAEALVRIRREDGSIVPPGMFIPVTEKTGQVTNIGDIMFEKTLDLIKNGGLADLGVKFIDINLSVLQCEDDTLSDRYLQKMREADVPPQMFCFEITETAMIVDRDSLLKNLSAFRAAGCSCSLDDFGNGESNLNYVVDMPINFIKADRSMVTKYTESSRVGLIMDSMIHMAKGLSLKVVAEGVETAEDLNAMENLNIDYIQGFYFSKPLPKDEYITFLKKNKRTA</sequence>
<dbReference type="InterPro" id="IPR050706">
    <property type="entry name" value="Cyclic-di-GMP_PDE-like"/>
</dbReference>
<feature type="transmembrane region" description="Helical" evidence="1">
    <location>
        <begin position="144"/>
        <end position="166"/>
    </location>
</feature>
<dbReference type="GO" id="GO:0071111">
    <property type="term" value="F:cyclic-guanylate-specific phosphodiesterase activity"/>
    <property type="evidence" value="ECO:0007669"/>
    <property type="project" value="InterPro"/>
</dbReference>
<feature type="transmembrane region" description="Helical" evidence="1">
    <location>
        <begin position="33"/>
        <end position="57"/>
    </location>
</feature>
<dbReference type="PROSITE" id="PS50883">
    <property type="entry name" value="EAL"/>
    <property type="match status" value="1"/>
</dbReference>
<evidence type="ECO:0000313" key="3">
    <source>
        <dbReference type="EMBL" id="MQN01279.1"/>
    </source>
</evidence>
<evidence type="ECO:0000256" key="1">
    <source>
        <dbReference type="SAM" id="Phobius"/>
    </source>
</evidence>